<evidence type="ECO:0000313" key="2">
    <source>
        <dbReference type="EMBL" id="KAL0923887.1"/>
    </source>
</evidence>
<reference evidence="2 3" key="1">
    <citation type="journal article" date="2024" name="Plant Biotechnol. J.">
        <title>Dendrobium thyrsiflorum genome and its molecular insights into genes involved in important horticultural traits.</title>
        <authorList>
            <person name="Chen B."/>
            <person name="Wang J.Y."/>
            <person name="Zheng P.J."/>
            <person name="Li K.L."/>
            <person name="Liang Y.M."/>
            <person name="Chen X.F."/>
            <person name="Zhang C."/>
            <person name="Zhao X."/>
            <person name="He X."/>
            <person name="Zhang G.Q."/>
            <person name="Liu Z.J."/>
            <person name="Xu Q."/>
        </authorList>
    </citation>
    <scope>NUCLEOTIDE SEQUENCE [LARGE SCALE GENOMIC DNA]</scope>
    <source>
        <strain evidence="2">GZMU011</strain>
    </source>
</reference>
<evidence type="ECO:0000259" key="1">
    <source>
        <dbReference type="Pfam" id="PF13966"/>
    </source>
</evidence>
<dbReference type="Proteomes" id="UP001552299">
    <property type="component" value="Unassembled WGS sequence"/>
</dbReference>
<gene>
    <name evidence="2" type="ORF">M5K25_004673</name>
</gene>
<accession>A0ABD0VMU6</accession>
<dbReference type="AlphaFoldDB" id="A0ABD0VMU6"/>
<comment type="caution">
    <text evidence="2">The sequence shown here is derived from an EMBL/GenBank/DDBJ whole genome shotgun (WGS) entry which is preliminary data.</text>
</comment>
<dbReference type="EMBL" id="JANQDX010000005">
    <property type="protein sequence ID" value="KAL0923887.1"/>
    <property type="molecule type" value="Genomic_DNA"/>
</dbReference>
<protein>
    <recommendedName>
        <fullName evidence="1">Reverse transcriptase zinc-binding domain-containing protein</fullName>
    </recommendedName>
</protein>
<keyword evidence="3" id="KW-1185">Reference proteome</keyword>
<dbReference type="Pfam" id="PF13966">
    <property type="entry name" value="zf-RVT"/>
    <property type="match status" value="1"/>
</dbReference>
<organism evidence="2 3">
    <name type="scientific">Dendrobium thyrsiflorum</name>
    <name type="common">Pinecone-like raceme dendrobium</name>
    <name type="synonym">Orchid</name>
    <dbReference type="NCBI Taxonomy" id="117978"/>
    <lineage>
        <taxon>Eukaryota</taxon>
        <taxon>Viridiplantae</taxon>
        <taxon>Streptophyta</taxon>
        <taxon>Embryophyta</taxon>
        <taxon>Tracheophyta</taxon>
        <taxon>Spermatophyta</taxon>
        <taxon>Magnoliopsida</taxon>
        <taxon>Liliopsida</taxon>
        <taxon>Asparagales</taxon>
        <taxon>Orchidaceae</taxon>
        <taxon>Epidendroideae</taxon>
        <taxon>Malaxideae</taxon>
        <taxon>Dendrobiinae</taxon>
        <taxon>Dendrobium</taxon>
    </lineage>
</organism>
<dbReference type="InterPro" id="IPR026960">
    <property type="entry name" value="RVT-Znf"/>
</dbReference>
<feature type="domain" description="Reverse transcriptase zinc-binding" evidence="1">
    <location>
        <begin position="86"/>
        <end position="136"/>
    </location>
</feature>
<sequence length="239" mass="27627">MTVGASGRRRRRRRGEKIAKWGRRAEGPFSFFFYQSSAAASRRLNRGIYAGNVQVSWDVNRDFNIDKRFSGFTAGFAETFDSTREVLFWWKVMKNALPTNECLEYRRLQVGNLCSRGCLKVENIEHIVVNCRILHEVIAKLSEWGIILPKYDSLSDCLKDLKKNSKENLAIVRIYYSLDFHTWKATNDVKHGNSVEPPICVTIIVLLSSRISHLNPTEENWDANQLRSLFYSLHPLLPN</sequence>
<proteinExistence type="predicted"/>
<evidence type="ECO:0000313" key="3">
    <source>
        <dbReference type="Proteomes" id="UP001552299"/>
    </source>
</evidence>
<name>A0ABD0VMU6_DENTH</name>